<dbReference type="Proteomes" id="UP000813068">
    <property type="component" value="Unassembled WGS sequence"/>
</dbReference>
<evidence type="ECO:0000256" key="1">
    <source>
        <dbReference type="SAM" id="MobiDB-lite"/>
    </source>
</evidence>
<dbReference type="EMBL" id="JAHRGL010000071">
    <property type="protein sequence ID" value="MBV2134952.1"/>
    <property type="molecule type" value="Genomic_DNA"/>
</dbReference>
<dbReference type="InterPro" id="IPR052894">
    <property type="entry name" value="AsmA-related"/>
</dbReference>
<protein>
    <submittedName>
        <fullName evidence="3">DUF748 domain-containing protein</fullName>
    </submittedName>
</protein>
<keyword evidence="2" id="KW-0472">Membrane</keyword>
<dbReference type="PANTHER" id="PTHR30441">
    <property type="entry name" value="DUF748 DOMAIN-CONTAINING PROTEIN"/>
    <property type="match status" value="1"/>
</dbReference>
<name>A0ABS6N1K7_9GAMM</name>
<feature type="region of interest" description="Disordered" evidence="1">
    <location>
        <begin position="390"/>
        <end position="477"/>
    </location>
</feature>
<comment type="caution">
    <text evidence="3">The sequence shown here is derived from an EMBL/GenBank/DDBJ whole genome shotgun (WGS) entry which is preliminary data.</text>
</comment>
<dbReference type="Pfam" id="PF05359">
    <property type="entry name" value="DUF748"/>
    <property type="match status" value="2"/>
</dbReference>
<proteinExistence type="predicted"/>
<feature type="compositionally biased region" description="Low complexity" evidence="1">
    <location>
        <begin position="422"/>
        <end position="436"/>
    </location>
</feature>
<feature type="compositionally biased region" description="Low complexity" evidence="1">
    <location>
        <begin position="390"/>
        <end position="415"/>
    </location>
</feature>
<evidence type="ECO:0000256" key="2">
    <source>
        <dbReference type="SAM" id="Phobius"/>
    </source>
</evidence>
<reference evidence="3 4" key="1">
    <citation type="submission" date="2021-06" db="EMBL/GenBank/DDBJ databases">
        <title>Differences between aerobic and microaerobic xylene degrading microbial communities.</title>
        <authorList>
            <person name="Banerjee S."/>
            <person name="Tancsics A."/>
        </authorList>
    </citation>
    <scope>NUCLEOTIDE SEQUENCE [LARGE SCALE GENOMIC DNA]</scope>
    <source>
        <strain evidence="3 4">MAP12</strain>
    </source>
</reference>
<feature type="compositionally biased region" description="Polar residues" evidence="1">
    <location>
        <begin position="440"/>
        <end position="457"/>
    </location>
</feature>
<evidence type="ECO:0000313" key="4">
    <source>
        <dbReference type="Proteomes" id="UP000813068"/>
    </source>
</evidence>
<keyword evidence="2" id="KW-1133">Transmembrane helix</keyword>
<sequence>MSKGLKRGLAAVVVVPLLYALLGFFLLPWAGLKLANQKLAEYATVPASLERIEFNPFSLELTLHQLHLGEPGAEQLAFARLYANLQVDSLWQGALHLLELQLEQPHVELLFAADRPFNLLQLFRLPPAASAAEPQPAGELFPLHVDRLQLSGGSLHLNDQRPQPSVEIRYEDLAIELLDFGTRAEDQGQLRLTASGSSGASLSLQALLSLQPLRAEGHLNITDIALKSWWPYVRRLLPLELEQGVASLASDYHLELQEGLQLQLDNSRLQLDSLQVREADGRPLLDLQRLEAAAERLEFHPGPQLQLSNGALRLATLTLHGLAEQPPLRLDSLEVTGTALNLTERKVVIGQLHSQGLEARAAREADGRLDWQALLDRQLAALEQHRAARAQAAGQAPAAAEAPQASQPADAAPALSAPPAPETADAAAAEPNTAADTRSTKQTTASAPAPQANSQGTGAAPTSGVAESASQTAASGDTRAWQVLLQDAQLRGWRARLEDRVPQPAVALDVGPLDLDVQGFTSSGEQPFSLKLASGIGPRGQLEADGQLRLKPLSSQLKVRTRDLDLRLAQAYLSPFIHLELRSGLLASDIAVDLQGSAPLALRVSGRAEVSQLHTLDTLKGRDFVKWQLLNVDGLDYRHGEQLRIDRLRLQQPYARFIINEDLSTNVKDLLIAQPPKPTSAPPSKSLHVVVGGVDIADGSANFADLSLTPNFATAIQQLNGRIGTLDNQSSKPATVDIRGKVDRYAPVTIQGRLTPFSPLEQLDITTRFKRVELTTLTPYAGKFAGYKIRKGRLNLDLHYRIEKGRLNAENKLLLEDLQLGERVDSPSATDLPVRLAVALLKDTHGNIDIALPVQGDLNNPEFSVVPIVWQTLRNLVLRAVQAPFKLIAGLIDGGEEPLDSVPFAAGSSELDKPARATLDKLAKALQQRPTLRLEVEGMSQQAADGPLLAEQRLQREYQDIWYRMLQRRGDKVPAEASQLKVPEDMQGSLLEGIYRARLKQQPPAEWRELKKPERAARLRQSVLDSWAQSSLLLRQLAQDRARTIKAYLVEQGQLADERIYLLEVGSAETVGDNQRIAVPLHLDSE</sequence>
<dbReference type="RefSeq" id="WP_217683376.1">
    <property type="nucleotide sequence ID" value="NZ_JAHRGL010000071.1"/>
</dbReference>
<keyword evidence="2" id="KW-0812">Transmembrane</keyword>
<organism evidence="3 4">
    <name type="scientific">Geopseudomonas aromaticivorans</name>
    <dbReference type="NCBI Taxonomy" id="2849492"/>
    <lineage>
        <taxon>Bacteria</taxon>
        <taxon>Pseudomonadati</taxon>
        <taxon>Pseudomonadota</taxon>
        <taxon>Gammaproteobacteria</taxon>
        <taxon>Pseudomonadales</taxon>
        <taxon>Pseudomonadaceae</taxon>
        <taxon>Geopseudomonas</taxon>
    </lineage>
</organism>
<dbReference type="PANTHER" id="PTHR30441:SF8">
    <property type="entry name" value="DUF748 DOMAIN-CONTAINING PROTEIN"/>
    <property type="match status" value="1"/>
</dbReference>
<evidence type="ECO:0000313" key="3">
    <source>
        <dbReference type="EMBL" id="MBV2134952.1"/>
    </source>
</evidence>
<dbReference type="InterPro" id="IPR008023">
    <property type="entry name" value="DUF748"/>
</dbReference>
<feature type="transmembrane region" description="Helical" evidence="2">
    <location>
        <begin position="9"/>
        <end position="30"/>
    </location>
</feature>
<accession>A0ABS6N1K7</accession>
<keyword evidence="4" id="KW-1185">Reference proteome</keyword>
<gene>
    <name evidence="3" type="ORF">KRX52_19460</name>
</gene>